<evidence type="ECO:0000313" key="2">
    <source>
        <dbReference type="EMBL" id="EDQ92221.1"/>
    </source>
</evidence>
<organism evidence="2 3">
    <name type="scientific">Monosiga brevicollis</name>
    <name type="common">Choanoflagellate</name>
    <dbReference type="NCBI Taxonomy" id="81824"/>
    <lineage>
        <taxon>Eukaryota</taxon>
        <taxon>Choanoflagellata</taxon>
        <taxon>Craspedida</taxon>
        <taxon>Salpingoecidae</taxon>
        <taxon>Monosiga</taxon>
    </lineage>
</organism>
<dbReference type="KEGG" id="mbr:MONBRDRAFT_6025"/>
<dbReference type="InParanoid" id="A9URC8"/>
<feature type="non-terminal residue" evidence="2">
    <location>
        <position position="289"/>
    </location>
</feature>
<dbReference type="PANTHER" id="PTHR21021:SF16">
    <property type="entry name" value="TIP41-LIKE PROTEIN"/>
    <property type="match status" value="1"/>
</dbReference>
<dbReference type="STRING" id="81824.A9URC8"/>
<dbReference type="GO" id="GO:0005829">
    <property type="term" value="C:cytosol"/>
    <property type="evidence" value="ECO:0000318"/>
    <property type="project" value="GO_Central"/>
</dbReference>
<dbReference type="Pfam" id="PF04176">
    <property type="entry name" value="TIP41"/>
    <property type="match status" value="1"/>
</dbReference>
<evidence type="ECO:0000256" key="1">
    <source>
        <dbReference type="ARBA" id="ARBA00006658"/>
    </source>
</evidence>
<accession>A9URC8</accession>
<evidence type="ECO:0008006" key="4">
    <source>
        <dbReference type="Google" id="ProtNLM"/>
    </source>
</evidence>
<dbReference type="GeneID" id="5888382"/>
<protein>
    <recommendedName>
        <fullName evidence="4">TIP41-like protein</fullName>
    </recommendedName>
</protein>
<evidence type="ECO:0000313" key="3">
    <source>
        <dbReference type="Proteomes" id="UP000001357"/>
    </source>
</evidence>
<comment type="similarity">
    <text evidence="1">Belongs to the TIP41 family.</text>
</comment>
<dbReference type="Proteomes" id="UP000001357">
    <property type="component" value="Unassembled WGS sequence"/>
</dbReference>
<gene>
    <name evidence="2" type="ORF">MONBRDRAFT_6025</name>
</gene>
<dbReference type="RefSeq" id="XP_001743507.1">
    <property type="nucleotide sequence ID" value="XM_001743455.1"/>
</dbReference>
<dbReference type="InterPro" id="IPR007303">
    <property type="entry name" value="TIP41-like"/>
</dbReference>
<dbReference type="InterPro" id="IPR051330">
    <property type="entry name" value="Phosphatase_reg/MetRdx"/>
</dbReference>
<dbReference type="EMBL" id="CH991544">
    <property type="protein sequence ID" value="EDQ92221.1"/>
    <property type="molecule type" value="Genomic_DNA"/>
</dbReference>
<proteinExistence type="inferred from homology"/>
<sequence length="289" mass="33077">MPRLPGLKRESETIGDWHFETTKHHMLVSRCHRQPPCNADSEDPAQLCQFCAISRDISFPLPEELYPNNTLRITHLPSQCTISVRLRALDPYPSAYVVGFAFLLCRFANASRSSACPLAACRVAVTHNTELPSLMPCKRFTVAWTRDMETAHEFDWTYTTEYQGNVSPGMIAEPTEERIDYQALSRPERILFAEELFLYADDFGDNGQAMLSVRMRAMPSSFLVLLRLIVRVDGLFIRVRDTRFYHRFGSDGVIREHFDFEGQTKDLEADFTDPNELRAARAALYNPAK</sequence>
<dbReference type="eggNOG" id="KOG3224">
    <property type="taxonomic scope" value="Eukaryota"/>
</dbReference>
<dbReference type="GO" id="GO:0031929">
    <property type="term" value="P:TOR signaling"/>
    <property type="evidence" value="ECO:0000318"/>
    <property type="project" value="GO_Central"/>
</dbReference>
<keyword evidence="3" id="KW-1185">Reference proteome</keyword>
<dbReference type="GO" id="GO:0072542">
    <property type="term" value="F:protein phosphatase activator activity"/>
    <property type="evidence" value="ECO:0000318"/>
    <property type="project" value="GO_Central"/>
</dbReference>
<dbReference type="AlphaFoldDB" id="A9URC8"/>
<name>A9URC8_MONBE</name>
<dbReference type="PANTHER" id="PTHR21021">
    <property type="entry name" value="GAF/PUTATIVE CYTOSKELETAL PROTEIN"/>
    <property type="match status" value="1"/>
</dbReference>
<reference evidence="2 3" key="1">
    <citation type="journal article" date="2008" name="Nature">
        <title>The genome of the choanoflagellate Monosiga brevicollis and the origin of metazoans.</title>
        <authorList>
            <consortium name="JGI Sequencing"/>
            <person name="King N."/>
            <person name="Westbrook M.J."/>
            <person name="Young S.L."/>
            <person name="Kuo A."/>
            <person name="Abedin M."/>
            <person name="Chapman J."/>
            <person name="Fairclough S."/>
            <person name="Hellsten U."/>
            <person name="Isogai Y."/>
            <person name="Letunic I."/>
            <person name="Marr M."/>
            <person name="Pincus D."/>
            <person name="Putnam N."/>
            <person name="Rokas A."/>
            <person name="Wright K.J."/>
            <person name="Zuzow R."/>
            <person name="Dirks W."/>
            <person name="Good M."/>
            <person name="Goodstein D."/>
            <person name="Lemons D."/>
            <person name="Li W."/>
            <person name="Lyons J.B."/>
            <person name="Morris A."/>
            <person name="Nichols S."/>
            <person name="Richter D.J."/>
            <person name="Salamov A."/>
            <person name="Bork P."/>
            <person name="Lim W.A."/>
            <person name="Manning G."/>
            <person name="Miller W.T."/>
            <person name="McGinnis W."/>
            <person name="Shapiro H."/>
            <person name="Tjian R."/>
            <person name="Grigoriev I.V."/>
            <person name="Rokhsar D."/>
        </authorList>
    </citation>
    <scope>NUCLEOTIDE SEQUENCE [LARGE SCALE GENOMIC DNA]</scope>
    <source>
        <strain evidence="3">MX1 / ATCC 50154</strain>
    </source>
</reference>